<dbReference type="OrthoDB" id="12047at2157"/>
<sequence>MKTKNQLMIMAISAVFAGGIIMTSANAQSDEEHTADTFIVRDTVTEILGGKSIPAKEYIHFYDTTPYMIMNGHVAAKLPCDKNAKTPLEVLIGKAPDLKAAEMEYIKELSKPGLSCLYHVDLNSDEMIVTDVALSNPTDKPVRFPPTSTVTIGINEIMPMEEESGH</sequence>
<protein>
    <submittedName>
        <fullName evidence="1">Uncharacterized protein</fullName>
    </submittedName>
</protein>
<dbReference type="RefSeq" id="WP_048188730.1">
    <property type="nucleotide sequence ID" value="NZ_CP011097.1"/>
</dbReference>
<reference evidence="1 2" key="1">
    <citation type="journal article" date="2016" name="Sci. Rep.">
        <title>A novel ammonia-oxidizing archaeon from wastewater treatment plant: Its enrichment, physiological and genomic characteristics.</title>
        <authorList>
            <person name="Li Y."/>
            <person name="Ding K."/>
            <person name="Wen X."/>
            <person name="Zhang B."/>
            <person name="Shen B."/>
            <person name="Yang Y."/>
        </authorList>
    </citation>
    <scope>NUCLEOTIDE SEQUENCE [LARGE SCALE GENOMIC DNA]</scope>
    <source>
        <strain evidence="1 2">SAT1</strain>
    </source>
</reference>
<accession>A0A3G1B1Y8</accession>
<keyword evidence="2" id="KW-1185">Reference proteome</keyword>
<dbReference type="KEGG" id="tah:SU86_005310"/>
<name>A0A3G1B1Y8_9ARCH</name>
<organism evidence="1 2">
    <name type="scientific">Candidatus Nitrosotenuis cloacae</name>
    <dbReference type="NCBI Taxonomy" id="1603555"/>
    <lineage>
        <taxon>Archaea</taxon>
        <taxon>Nitrososphaerota</taxon>
        <taxon>Candidatus Nitrosotenuis</taxon>
    </lineage>
</organism>
<dbReference type="EMBL" id="CP011097">
    <property type="protein sequence ID" value="AJZ75879.1"/>
    <property type="molecule type" value="Genomic_DNA"/>
</dbReference>
<gene>
    <name evidence="1" type="ORF">SU86_005310</name>
</gene>
<proteinExistence type="predicted"/>
<dbReference type="STRING" id="1603555.SU86_005310"/>
<evidence type="ECO:0000313" key="2">
    <source>
        <dbReference type="Proteomes" id="UP000266745"/>
    </source>
</evidence>
<dbReference type="GeneID" id="24875816"/>
<evidence type="ECO:0000313" key="1">
    <source>
        <dbReference type="EMBL" id="AJZ75879.1"/>
    </source>
</evidence>
<dbReference type="Proteomes" id="UP000266745">
    <property type="component" value="Chromosome"/>
</dbReference>
<dbReference type="AlphaFoldDB" id="A0A3G1B1Y8"/>